<dbReference type="InterPro" id="IPR052713">
    <property type="entry name" value="FeoA"/>
</dbReference>
<dbReference type="Gene3D" id="2.30.30.90">
    <property type="match status" value="1"/>
</dbReference>
<dbReference type="AlphaFoldDB" id="A0A9W6GGZ3"/>
<keyword evidence="4" id="KW-1185">Reference proteome</keyword>
<dbReference type="SMART" id="SM00899">
    <property type="entry name" value="FeoA"/>
    <property type="match status" value="1"/>
</dbReference>
<dbReference type="SUPFAM" id="SSF50037">
    <property type="entry name" value="C-terminal domain of transcriptional repressors"/>
    <property type="match status" value="1"/>
</dbReference>
<dbReference type="InterPro" id="IPR007167">
    <property type="entry name" value="Fe-transptr_FeoA-like"/>
</dbReference>
<dbReference type="EMBL" id="BSDX01000001">
    <property type="protein sequence ID" value="GLI53517.1"/>
    <property type="molecule type" value="Genomic_DNA"/>
</dbReference>
<dbReference type="Pfam" id="PF04023">
    <property type="entry name" value="FeoA"/>
    <property type="match status" value="1"/>
</dbReference>
<dbReference type="PANTHER" id="PTHR42954:SF2">
    <property type="entry name" value="FE(2+) TRANSPORT PROTEIN A"/>
    <property type="match status" value="1"/>
</dbReference>
<accession>A0A9W6GGZ3</accession>
<evidence type="ECO:0000313" key="3">
    <source>
        <dbReference type="EMBL" id="GLI53517.1"/>
    </source>
</evidence>
<keyword evidence="1" id="KW-0408">Iron</keyword>
<proteinExistence type="predicted"/>
<dbReference type="GO" id="GO:0046914">
    <property type="term" value="F:transition metal ion binding"/>
    <property type="evidence" value="ECO:0007669"/>
    <property type="project" value="InterPro"/>
</dbReference>
<dbReference type="InterPro" id="IPR008988">
    <property type="entry name" value="Transcriptional_repressor_C"/>
</dbReference>
<organism evidence="3 4">
    <name type="scientific">Thermodesulfovibrio yellowstonii</name>
    <dbReference type="NCBI Taxonomy" id="28262"/>
    <lineage>
        <taxon>Bacteria</taxon>
        <taxon>Pseudomonadati</taxon>
        <taxon>Nitrospirota</taxon>
        <taxon>Thermodesulfovibrionia</taxon>
        <taxon>Thermodesulfovibrionales</taxon>
        <taxon>Thermodesulfovibrionaceae</taxon>
        <taxon>Thermodesulfovibrio</taxon>
    </lineage>
</organism>
<evidence type="ECO:0000313" key="4">
    <source>
        <dbReference type="Proteomes" id="UP001144297"/>
    </source>
</evidence>
<feature type="domain" description="Ferrous iron transporter FeoA-like" evidence="2">
    <location>
        <begin position="1"/>
        <end position="73"/>
    </location>
</feature>
<evidence type="ECO:0000256" key="1">
    <source>
        <dbReference type="ARBA" id="ARBA00023004"/>
    </source>
</evidence>
<gene>
    <name evidence="3" type="ORF">TISLANDTSLP1_12100</name>
</gene>
<dbReference type="Proteomes" id="UP001144297">
    <property type="component" value="Unassembled WGS sequence"/>
</dbReference>
<dbReference type="PANTHER" id="PTHR42954">
    <property type="entry name" value="FE(2+) TRANSPORT PROTEIN A"/>
    <property type="match status" value="1"/>
</dbReference>
<dbReference type="InterPro" id="IPR038157">
    <property type="entry name" value="FeoA_core_dom"/>
</dbReference>
<sequence>MKLSELKVGQKARILSINTKGVIRRRLMDMGVLSGEILRVEKIAPLGDPIDIVIKNYHLSLRKNESEGIEVEVLD</sequence>
<protein>
    <submittedName>
        <fullName evidence="3">Iron transporter FeoA</fullName>
    </submittedName>
</protein>
<evidence type="ECO:0000259" key="2">
    <source>
        <dbReference type="SMART" id="SM00899"/>
    </source>
</evidence>
<comment type="caution">
    <text evidence="3">The sequence shown here is derived from an EMBL/GenBank/DDBJ whole genome shotgun (WGS) entry which is preliminary data.</text>
</comment>
<name>A0A9W6GGZ3_9BACT</name>
<reference evidence="3" key="1">
    <citation type="submission" date="2022-12" db="EMBL/GenBank/DDBJ databases">
        <title>Reference genome sequencing for broad-spectrum identification of bacterial and archaeal isolates by mass spectrometry.</title>
        <authorList>
            <person name="Sekiguchi Y."/>
            <person name="Tourlousse D.M."/>
        </authorList>
    </citation>
    <scope>NUCLEOTIDE SEQUENCE</scope>
    <source>
        <strain evidence="3">TSL-P1</strain>
    </source>
</reference>